<dbReference type="AlphaFoldDB" id="C0NEU2"/>
<evidence type="ECO:0000313" key="1">
    <source>
        <dbReference type="EMBL" id="EEH09763.1"/>
    </source>
</evidence>
<protein>
    <submittedName>
        <fullName evidence="1">Uncharacterized protein</fullName>
    </submittedName>
</protein>
<accession>C0NEU2</accession>
<organism evidence="1 2">
    <name type="scientific">Ajellomyces capsulatus (strain G186AR / H82 / ATCC MYA-2454 / RMSCC 2432)</name>
    <name type="common">Darling's disease fungus</name>
    <name type="synonym">Histoplasma capsulatum</name>
    <dbReference type="NCBI Taxonomy" id="447093"/>
    <lineage>
        <taxon>Eukaryota</taxon>
        <taxon>Fungi</taxon>
        <taxon>Dikarya</taxon>
        <taxon>Ascomycota</taxon>
        <taxon>Pezizomycotina</taxon>
        <taxon>Eurotiomycetes</taxon>
        <taxon>Eurotiomycetidae</taxon>
        <taxon>Onygenales</taxon>
        <taxon>Ajellomycetaceae</taxon>
        <taxon>Histoplasma</taxon>
    </lineage>
</organism>
<gene>
    <name evidence="1" type="ORF">HCBG_01408</name>
</gene>
<reference evidence="1" key="1">
    <citation type="submission" date="2009-02" db="EMBL/GenBank/DDBJ databases">
        <title>The Genome Sequence of Ajellomyces capsulatus strain G186AR.</title>
        <authorList>
            <consortium name="The Broad Institute Genome Sequencing Platform"/>
            <person name="Champion M."/>
            <person name="Cuomo C."/>
            <person name="Ma L.-J."/>
            <person name="Henn M.R."/>
            <person name="Sil A."/>
            <person name="Goldman B."/>
            <person name="Young S.K."/>
            <person name="Kodira C.D."/>
            <person name="Zeng Q."/>
            <person name="Koehrsen M."/>
            <person name="Alvarado L."/>
            <person name="Berlin A."/>
            <person name="Borenstein D."/>
            <person name="Chen Z."/>
            <person name="Engels R."/>
            <person name="Freedman E."/>
            <person name="Gellesch M."/>
            <person name="Goldberg J."/>
            <person name="Griggs A."/>
            <person name="Gujja S."/>
            <person name="Heiman D."/>
            <person name="Hepburn T."/>
            <person name="Howarth C."/>
            <person name="Jen D."/>
            <person name="Larson L."/>
            <person name="Lewis B."/>
            <person name="Mehta T."/>
            <person name="Park D."/>
            <person name="Pearson M."/>
            <person name="Roberts A."/>
            <person name="Saif S."/>
            <person name="Shea T."/>
            <person name="Shenoy N."/>
            <person name="Sisk P."/>
            <person name="Stolte C."/>
            <person name="Sykes S."/>
            <person name="Walk T."/>
            <person name="White J."/>
            <person name="Yandava C."/>
            <person name="Klein B."/>
            <person name="McEwen J.G."/>
            <person name="Puccia R."/>
            <person name="Goldman G.H."/>
            <person name="Felipe M.S."/>
            <person name="Nino-Vega G."/>
            <person name="San-Blas G."/>
            <person name="Taylor J."/>
            <person name="Mendoza L."/>
            <person name="Galagan J."/>
            <person name="Nusbaum C."/>
            <person name="Birren B."/>
        </authorList>
    </citation>
    <scope>NUCLEOTIDE SEQUENCE</scope>
    <source>
        <strain evidence="1">G186AR</strain>
    </source>
</reference>
<evidence type="ECO:0000313" key="2">
    <source>
        <dbReference type="Proteomes" id="UP000001631"/>
    </source>
</evidence>
<sequence>MAYAHLRAHIANIPALHSSCLILSHFVSTERHSGSTRKSPHSDITEWGGQPRLSHALIYMYGVRITWTRRAEETMVKDLITEALPLRCLQRANQSSLLGARQM</sequence>
<proteinExistence type="predicted"/>
<dbReference type="InParanoid" id="C0NEU2"/>
<keyword evidence="2" id="KW-1185">Reference proteome</keyword>
<dbReference type="HOGENOM" id="CLU_2262957_0_0_1"/>
<dbReference type="EMBL" id="GG663364">
    <property type="protein sequence ID" value="EEH09763.1"/>
    <property type="molecule type" value="Genomic_DNA"/>
</dbReference>
<dbReference type="RefSeq" id="XP_045290244.1">
    <property type="nucleotide sequence ID" value="XM_045428458.1"/>
</dbReference>
<name>C0NEU2_AJECG</name>
<dbReference type="GeneID" id="69034425"/>
<dbReference type="Proteomes" id="UP000001631">
    <property type="component" value="Unassembled WGS sequence"/>
</dbReference>